<dbReference type="GeneID" id="75008741"/>
<reference evidence="2 3" key="4">
    <citation type="journal article" date="2020" name="PLoS ONE">
        <title>Taxonomic classification of strain PO100/5 shows a broader geographic distribution and genetic markers of the recently described Corynebacterium silvaticum.</title>
        <authorList>
            <person name="Viana M.V.C."/>
            <person name="Profeta R."/>
            <person name="da Silva A.L."/>
            <person name="Hurtado R."/>
            <person name="Cerqueira J.C."/>
            <person name="Ribeiro B.F.S."/>
            <person name="Almeida M.O."/>
            <person name="Morais-Rodrigues F."/>
            <person name="Soares S.C."/>
            <person name="Oliveira M."/>
            <person name="Tavares L."/>
            <person name="Figueiredo H."/>
            <person name="Wattam A.R."/>
            <person name="Barh D."/>
            <person name="Ghosh P."/>
            <person name="Silva A."/>
            <person name="Azevedo V."/>
        </authorList>
    </citation>
    <scope>NUCLEOTIDE SEQUENCE [LARGE SCALE GENOMIC DNA]</scope>
    <source>
        <strain evidence="2 3">PO100/5</strain>
    </source>
</reference>
<sequence>MRMVNLGKIMLALGGLAYASFITEAIYGYPLNPKYAYLSEYAAADSPLRWLFAGSDVLSALLITAGVLCFISVGALRDRWTWHQKVILGSLLVASAATILDVLFPLPCAESLPTCPVQSHLNAHVFASSLAVSGHGAIGIAAIIFVWRELSSPRKWALIPAVAGVGFIASTAALLFATAIQAPTGYEQRGQAIFACILIVTSSIILLKHVDRSARVGMPNR</sequence>
<protein>
    <submittedName>
        <fullName evidence="2">DUF998 domain-containing protein</fullName>
    </submittedName>
</protein>
<organism evidence="2 3">
    <name type="scientific">Corynebacterium silvaticum</name>
    <dbReference type="NCBI Taxonomy" id="2320431"/>
    <lineage>
        <taxon>Bacteria</taxon>
        <taxon>Bacillati</taxon>
        <taxon>Actinomycetota</taxon>
        <taxon>Actinomycetes</taxon>
        <taxon>Mycobacteriales</taxon>
        <taxon>Corynebacteriaceae</taxon>
        <taxon>Corynebacterium</taxon>
    </lineage>
</organism>
<feature type="transmembrane region" description="Helical" evidence="1">
    <location>
        <begin position="158"/>
        <end position="180"/>
    </location>
</feature>
<keyword evidence="1" id="KW-1133">Transmembrane helix</keyword>
<gene>
    <name evidence="2" type="ORF">CBE74_10995</name>
</gene>
<feature type="transmembrane region" description="Helical" evidence="1">
    <location>
        <begin position="50"/>
        <end position="74"/>
    </location>
</feature>
<feature type="transmembrane region" description="Helical" evidence="1">
    <location>
        <begin position="126"/>
        <end position="146"/>
    </location>
</feature>
<dbReference type="EMBL" id="CP021417">
    <property type="protein sequence ID" value="ARU46881.1"/>
    <property type="molecule type" value="Genomic_DNA"/>
</dbReference>
<reference evidence="2 3" key="2">
    <citation type="journal article" date="2020" name="Antonie Van Leeuwenhoek">
        <title>Phylogenomic characterisation of a novel corynebacterial species pathogenic to animals.</title>
        <authorList>
            <person name="Moller J."/>
            <person name="Musella L."/>
            <person name="Melnikov V."/>
            <person name="Geissdorfer W."/>
            <person name="Burkovski A."/>
            <person name="Sangal V."/>
        </authorList>
    </citation>
    <scope>NUCLEOTIDE SEQUENCE [LARGE SCALE GENOMIC DNA]</scope>
    <source>
        <strain evidence="2 3">PO100/5</strain>
    </source>
</reference>
<dbReference type="InterPro" id="IPR009339">
    <property type="entry name" value="DUF998"/>
</dbReference>
<dbReference type="Proteomes" id="UP000195652">
    <property type="component" value="Chromosome"/>
</dbReference>
<dbReference type="OrthoDB" id="4410618at2"/>
<name>A0A7Y4LHT9_9CORY</name>
<reference evidence="2 3" key="1">
    <citation type="journal article" date="2014" name="BMC Vet. Res.">
        <title>First report of Corynebacterium pseudotuberculosis from caseous lymphadenitis lesions in Black Alentejano pig (Sus scrofa domesticus).</title>
        <authorList>
            <person name="Oliveira M."/>
            <person name="Barroco C."/>
            <person name="Mottola C."/>
            <person name="Santos R."/>
            <person name="Lemsaddek A."/>
            <person name="Tavares L."/>
            <person name="Semedo-Lemsaddek T."/>
        </authorList>
    </citation>
    <scope>NUCLEOTIDE SEQUENCE [LARGE SCALE GENOMIC DNA]</scope>
    <source>
        <strain evidence="2 3">PO100/5</strain>
    </source>
</reference>
<keyword evidence="1" id="KW-0472">Membrane</keyword>
<feature type="transmembrane region" description="Helical" evidence="1">
    <location>
        <begin position="9"/>
        <end position="30"/>
    </location>
</feature>
<reference evidence="2 3" key="3">
    <citation type="journal article" date="2020" name="Int. J. Syst. Evol. Microbiol.">
        <title>Corynebacterium silvaticum sp. nov., a unique group of NTTB corynebacteria in wild boar and roe deer.</title>
        <authorList>
            <person name="Dangel A."/>
            <person name="Berger A."/>
            <person name="Rau J."/>
            <person name="Eisenberg T."/>
            <person name="Kampfer P."/>
            <person name="Margos G."/>
            <person name="Contzen M."/>
            <person name="Busse H.J."/>
            <person name="Konrad R."/>
            <person name="Peters M."/>
            <person name="Sting R."/>
            <person name="Sing A."/>
        </authorList>
    </citation>
    <scope>NUCLEOTIDE SEQUENCE [LARGE SCALE GENOMIC DNA]</scope>
    <source>
        <strain evidence="2 3">PO100/5</strain>
    </source>
</reference>
<dbReference type="AlphaFoldDB" id="A0A7Y4LHT9"/>
<dbReference type="Pfam" id="PF06197">
    <property type="entry name" value="DUF998"/>
    <property type="match status" value="1"/>
</dbReference>
<evidence type="ECO:0000256" key="1">
    <source>
        <dbReference type="SAM" id="Phobius"/>
    </source>
</evidence>
<feature type="transmembrane region" description="Helical" evidence="1">
    <location>
        <begin position="86"/>
        <end position="106"/>
    </location>
</feature>
<proteinExistence type="predicted"/>
<accession>A0A7Y4LHT9</accession>
<keyword evidence="3" id="KW-1185">Reference proteome</keyword>
<dbReference type="KEGG" id="csil:CBE74_10995"/>
<dbReference type="RefSeq" id="WP_087454661.1">
    <property type="nucleotide sequence ID" value="NZ_CP021417.2"/>
</dbReference>
<feature type="transmembrane region" description="Helical" evidence="1">
    <location>
        <begin position="192"/>
        <end position="210"/>
    </location>
</feature>
<evidence type="ECO:0000313" key="2">
    <source>
        <dbReference type="EMBL" id="ARU46881.1"/>
    </source>
</evidence>
<evidence type="ECO:0000313" key="3">
    <source>
        <dbReference type="Proteomes" id="UP000195652"/>
    </source>
</evidence>
<keyword evidence="1" id="KW-0812">Transmembrane</keyword>